<accession>A0A409W9Z8</accession>
<protein>
    <submittedName>
        <fullName evidence="2">Uncharacterized protein</fullName>
    </submittedName>
</protein>
<dbReference type="InterPro" id="IPR046521">
    <property type="entry name" value="DUF6698"/>
</dbReference>
<keyword evidence="3" id="KW-1185">Reference proteome</keyword>
<proteinExistence type="predicted"/>
<feature type="compositionally biased region" description="Basic residues" evidence="1">
    <location>
        <begin position="524"/>
        <end position="534"/>
    </location>
</feature>
<feature type="region of interest" description="Disordered" evidence="1">
    <location>
        <begin position="306"/>
        <end position="551"/>
    </location>
</feature>
<dbReference type="InParanoid" id="A0A409W9Z8"/>
<name>A0A409W9Z8_9AGAR</name>
<evidence type="ECO:0000313" key="3">
    <source>
        <dbReference type="Proteomes" id="UP000284706"/>
    </source>
</evidence>
<feature type="compositionally biased region" description="Basic and acidic residues" evidence="1">
    <location>
        <begin position="432"/>
        <end position="454"/>
    </location>
</feature>
<comment type="caution">
    <text evidence="2">The sequence shown here is derived from an EMBL/GenBank/DDBJ whole genome shotgun (WGS) entry which is preliminary data.</text>
</comment>
<dbReference type="Pfam" id="PF20414">
    <property type="entry name" value="DUF6698"/>
    <property type="match status" value="1"/>
</dbReference>
<dbReference type="AlphaFoldDB" id="A0A409W9Z8"/>
<feature type="compositionally biased region" description="Low complexity" evidence="1">
    <location>
        <begin position="332"/>
        <end position="343"/>
    </location>
</feature>
<dbReference type="OrthoDB" id="3220614at2759"/>
<evidence type="ECO:0000256" key="1">
    <source>
        <dbReference type="SAM" id="MobiDB-lite"/>
    </source>
</evidence>
<organism evidence="2 3">
    <name type="scientific">Gymnopilus dilepis</name>
    <dbReference type="NCBI Taxonomy" id="231916"/>
    <lineage>
        <taxon>Eukaryota</taxon>
        <taxon>Fungi</taxon>
        <taxon>Dikarya</taxon>
        <taxon>Basidiomycota</taxon>
        <taxon>Agaricomycotina</taxon>
        <taxon>Agaricomycetes</taxon>
        <taxon>Agaricomycetidae</taxon>
        <taxon>Agaricales</taxon>
        <taxon>Agaricineae</taxon>
        <taxon>Hymenogastraceae</taxon>
        <taxon>Gymnopilus</taxon>
    </lineage>
</organism>
<sequence>MPFDDEPYLLSLISILYIVKTFWVFSNGTVSFSTGRSEQETQESLEQGAFAQRFARKYKQHVDVYLEMSDQIKCFDNDFRYFEIEPDKIVDLAKAMIAAAGPARSDDISSLKCFALVCTAECEDNGKLDTPIHPAAPKTRSRGFNQPQLARLLTPVKLISDFDKDPKEFIKGVGNGTIKIRAKHMPSFLWPRDEYDPHDLEYEMFRNRALLMTYNHIFTSPSSAMPGHTKTQSSQAKLHRMTSVTAPSIAYVCQQYRYAISAIDDWRHDERLFKREEFYDQVLKILYKDLIEWLNAEILGIDPRALDESDNEEGPSTATMIQQQREARRAAKTALKALAQSAQGPDKPAAQRLSDPSLDHGHSPVPLPTSSLHATFIPPPPPPTNNQHTAFIPPPAPLVMHPISPHPSFVSERTSAPYLERPPLPTPQPSQLRRDPRSPHQDLGYSRHRERAPEGNEQSMPPRKHAMFSERRVLYSPDRPSQHSPPKCPWSHSSAEVHPPSKKSKGEERERDRRRDVENQFPHYSHRRNSHSSRRMSESQPTFGVAYEGLS</sequence>
<evidence type="ECO:0000313" key="2">
    <source>
        <dbReference type="EMBL" id="PPQ75333.1"/>
    </source>
</evidence>
<dbReference type="STRING" id="231916.A0A409W9Z8"/>
<feature type="compositionally biased region" description="Polar residues" evidence="1">
    <location>
        <begin position="314"/>
        <end position="324"/>
    </location>
</feature>
<dbReference type="EMBL" id="NHYE01005269">
    <property type="protein sequence ID" value="PPQ75333.1"/>
    <property type="molecule type" value="Genomic_DNA"/>
</dbReference>
<dbReference type="Proteomes" id="UP000284706">
    <property type="component" value="Unassembled WGS sequence"/>
</dbReference>
<feature type="compositionally biased region" description="Basic and acidic residues" evidence="1">
    <location>
        <begin position="504"/>
        <end position="518"/>
    </location>
</feature>
<reference evidence="2 3" key="1">
    <citation type="journal article" date="2018" name="Evol. Lett.">
        <title>Horizontal gene cluster transfer increased hallucinogenic mushroom diversity.</title>
        <authorList>
            <person name="Reynolds H.T."/>
            <person name="Vijayakumar V."/>
            <person name="Gluck-Thaler E."/>
            <person name="Korotkin H.B."/>
            <person name="Matheny P.B."/>
            <person name="Slot J.C."/>
        </authorList>
    </citation>
    <scope>NUCLEOTIDE SEQUENCE [LARGE SCALE GENOMIC DNA]</scope>
    <source>
        <strain evidence="2 3">SRW20</strain>
    </source>
</reference>
<gene>
    <name evidence="2" type="ORF">CVT26_015186</name>
</gene>